<protein>
    <recommendedName>
        <fullName evidence="1">IRF tryptophan pentad repeat domain-containing protein</fullName>
    </recommendedName>
</protein>
<reference evidence="2 3" key="1">
    <citation type="submission" date="2023-11" db="EMBL/GenBank/DDBJ databases">
        <title>Halocaridina rubra genome assembly.</title>
        <authorList>
            <person name="Smith C."/>
        </authorList>
    </citation>
    <scope>NUCLEOTIDE SEQUENCE [LARGE SCALE GENOMIC DNA]</scope>
    <source>
        <strain evidence="2">EP-1</strain>
        <tissue evidence="2">Whole</tissue>
    </source>
</reference>
<evidence type="ECO:0000313" key="2">
    <source>
        <dbReference type="EMBL" id="KAK7072632.1"/>
    </source>
</evidence>
<keyword evidence="3" id="KW-1185">Reference proteome</keyword>
<proteinExistence type="predicted"/>
<dbReference type="PROSITE" id="PS51507">
    <property type="entry name" value="IRF_2"/>
    <property type="match status" value="1"/>
</dbReference>
<sequence>MSLFASNQDTPMDLSVKTPRKLRLEEFLRQNLDHAPADRVIQWVNREEGVFRILWTHQSSGAFTQEDAALFRYWALARGKPANLSSVELKQSLRMALNKSPSVERVPAPQDEYRYFRFTDWGNRRSHPRTTSNHLNSDPYIHEHTAYSKHNSSLHCYSVPLKSDIYHTSNDGQYLEDYSGGDGYNISESPCSTSSVSSTSSSSTGKYSFNPYNPSEIFQLPTDHDGASYGQSTERRHKTYTDDFDGATCEKYFERHPVTYTNNLDGVSFDQSLEPCPRKYTGALQEFYNTSSQKLGNLGAFSPASERISEEELKRYYTHYMDSLSIYPPSVTAALYDRLQKQLSSSKTIERRKHHYIQP</sequence>
<accession>A0AAN8WX63</accession>
<dbReference type="GO" id="GO:0000978">
    <property type="term" value="F:RNA polymerase II cis-regulatory region sequence-specific DNA binding"/>
    <property type="evidence" value="ECO:0007669"/>
    <property type="project" value="TreeGrafter"/>
</dbReference>
<dbReference type="SMART" id="SM00348">
    <property type="entry name" value="IRF"/>
    <property type="match status" value="1"/>
</dbReference>
<dbReference type="Pfam" id="PF00605">
    <property type="entry name" value="IRF"/>
    <property type="match status" value="1"/>
</dbReference>
<comment type="caution">
    <text evidence="2">The sequence shown here is derived from an EMBL/GenBank/DDBJ whole genome shotgun (WGS) entry which is preliminary data.</text>
</comment>
<dbReference type="InterPro" id="IPR001346">
    <property type="entry name" value="Interferon_reg_fact_DNA-bd_dom"/>
</dbReference>
<dbReference type="Proteomes" id="UP001381693">
    <property type="component" value="Unassembled WGS sequence"/>
</dbReference>
<organism evidence="2 3">
    <name type="scientific">Halocaridina rubra</name>
    <name type="common">Hawaiian red shrimp</name>
    <dbReference type="NCBI Taxonomy" id="373956"/>
    <lineage>
        <taxon>Eukaryota</taxon>
        <taxon>Metazoa</taxon>
        <taxon>Ecdysozoa</taxon>
        <taxon>Arthropoda</taxon>
        <taxon>Crustacea</taxon>
        <taxon>Multicrustacea</taxon>
        <taxon>Malacostraca</taxon>
        <taxon>Eumalacostraca</taxon>
        <taxon>Eucarida</taxon>
        <taxon>Decapoda</taxon>
        <taxon>Pleocyemata</taxon>
        <taxon>Caridea</taxon>
        <taxon>Atyoidea</taxon>
        <taxon>Atyidae</taxon>
        <taxon>Halocaridina</taxon>
    </lineage>
</organism>
<dbReference type="GO" id="GO:0005634">
    <property type="term" value="C:nucleus"/>
    <property type="evidence" value="ECO:0007669"/>
    <property type="project" value="TreeGrafter"/>
</dbReference>
<dbReference type="PANTHER" id="PTHR11949">
    <property type="entry name" value="INTERFERON REGULATORY FACTOR"/>
    <property type="match status" value="1"/>
</dbReference>
<feature type="domain" description="IRF tryptophan pentad repeat" evidence="1">
    <location>
        <begin position="21"/>
        <end position="120"/>
    </location>
</feature>
<dbReference type="GO" id="GO:0002376">
    <property type="term" value="P:immune system process"/>
    <property type="evidence" value="ECO:0007669"/>
    <property type="project" value="TreeGrafter"/>
</dbReference>
<dbReference type="EMBL" id="JAXCGZ010013395">
    <property type="protein sequence ID" value="KAK7072632.1"/>
    <property type="molecule type" value="Genomic_DNA"/>
</dbReference>
<dbReference type="Gene3D" id="1.10.10.10">
    <property type="entry name" value="Winged helix-like DNA-binding domain superfamily/Winged helix DNA-binding domain"/>
    <property type="match status" value="1"/>
</dbReference>
<name>A0AAN8WX63_HALRR</name>
<dbReference type="PANTHER" id="PTHR11949:SF17">
    <property type="entry name" value="IRF TRYPTOPHAN PENTAD REPEAT DOMAIN-CONTAINING PROTEIN"/>
    <property type="match status" value="1"/>
</dbReference>
<dbReference type="InterPro" id="IPR036388">
    <property type="entry name" value="WH-like_DNA-bd_sf"/>
</dbReference>
<dbReference type="InterPro" id="IPR036390">
    <property type="entry name" value="WH_DNA-bd_sf"/>
</dbReference>
<dbReference type="GO" id="GO:0000981">
    <property type="term" value="F:DNA-binding transcription factor activity, RNA polymerase II-specific"/>
    <property type="evidence" value="ECO:0007669"/>
    <property type="project" value="TreeGrafter"/>
</dbReference>
<evidence type="ECO:0000313" key="3">
    <source>
        <dbReference type="Proteomes" id="UP001381693"/>
    </source>
</evidence>
<dbReference type="AlphaFoldDB" id="A0AAN8WX63"/>
<evidence type="ECO:0000259" key="1">
    <source>
        <dbReference type="PROSITE" id="PS51507"/>
    </source>
</evidence>
<dbReference type="SUPFAM" id="SSF46785">
    <property type="entry name" value="Winged helix' DNA-binding domain"/>
    <property type="match status" value="1"/>
</dbReference>
<gene>
    <name evidence="2" type="ORF">SK128_022050</name>
</gene>